<dbReference type="RefSeq" id="WP_309942990.1">
    <property type="nucleotide sequence ID" value="NZ_AP025307.1"/>
</dbReference>
<feature type="region of interest" description="Disordered" evidence="1">
    <location>
        <begin position="527"/>
        <end position="560"/>
    </location>
</feature>
<feature type="compositionally biased region" description="Polar residues" evidence="1">
    <location>
        <begin position="734"/>
        <end position="743"/>
    </location>
</feature>
<comment type="caution">
    <text evidence="2">The sequence shown here is derived from an EMBL/GenBank/DDBJ whole genome shotgun (WGS) entry which is preliminary data.</text>
</comment>
<feature type="compositionally biased region" description="Basic and acidic residues" evidence="1">
    <location>
        <begin position="1"/>
        <end position="11"/>
    </location>
</feature>
<sequence length="1000" mass="113296">MKLTREKDKKGRSQHAGFSGQNSASAKPPVQAMFGWLERRKKNKEAEREWRRYYASEEYRRQVAEDNQETYGGDSTFGQTVKSPGDSALGFVNVSMPYDRRETQSLGMPALTETDERLDISQSVPANLRHHRIIHEHFIEPNQPATTEVGLGPTSIITSTSTPKLDTFESPSGVQVKSKPTPVASEPMKPKQRPLTRAQRNHSERGWCPWKTGPLELGNEKYFGFVCSVLNSSLRPRLIEPDVVKLRSSAVQKLRAKGEYESVFQSVYSEIKQTPSVDMHNITANEDLAHIILYAAQMEVEDRLTELGPDLTYSHLPWGQGEMHPSNPKYQGYLQFLMSSPLYESHYREKISEDFRKTLVSDMSREDISYQTIFDQNRETIGNALDKFGEDYQNEEYNHLMCYAAYLEAREDVEEVNLLDVYMPGIKRAYPVAPPPMPAQLPVMPEPYNPHQQTYEPPMMGARNDLNYLEPTAPAPLLEPATFVPPRSQEYGVQLPSPNQPLATEGWIGDVPPAINPTFAHIPLQQPRAVDSTASLEAREKEARDTREAEERSKEDAELRDQVAALTQSTQLGMILEQDREYHPERTSPRISPVTSPARNRISSVNMTSGEYEEFLKRTETEAFENMGHHPMPSAEEIRRNEKELEDALKISAKENKRTTYGMNMPLLEPASPLGTPLSSSPVRTNPAGIYPLLESHPNNLDLSTPGAALNTSERNNFEYNRPSVLDDEEPRSKLTSRPPTEQLEQSFDMEALLEDHRKMEEERVKRLGQRTESVDQTDLEEATMASRQNLRYMSDIGEEHDIEAQKKRLEEFNAMKRSSQEDLPHLTGASNVISSQGASVVSHTSPHLARATTATFDPHSARYQQQYGPFVNPHDKKSEVYDQIVSDAGRLLRKGEIIPTYTIGVMNYSIEANAKFKESKSYDEVVSEVLSMVREYIRQEEKEEYISEQGIQLIAHAACLKGYELHCLESGIPFKITVERHKEAARHKTKKKVAAATAI</sequence>
<accession>A0AAE3XTR2</accession>
<dbReference type="Proteomes" id="UP001185092">
    <property type="component" value="Unassembled WGS sequence"/>
</dbReference>
<evidence type="ECO:0000313" key="3">
    <source>
        <dbReference type="Proteomes" id="UP001185092"/>
    </source>
</evidence>
<feature type="region of interest" description="Disordered" evidence="1">
    <location>
        <begin position="160"/>
        <end position="204"/>
    </location>
</feature>
<protein>
    <submittedName>
        <fullName evidence="2">Uncharacterized protein</fullName>
    </submittedName>
</protein>
<dbReference type="EMBL" id="JAVDQD010000012">
    <property type="protein sequence ID" value="MDR6241845.1"/>
    <property type="molecule type" value="Genomic_DNA"/>
</dbReference>
<evidence type="ECO:0000313" key="2">
    <source>
        <dbReference type="EMBL" id="MDR6241845.1"/>
    </source>
</evidence>
<dbReference type="AlphaFoldDB" id="A0AAE3XTR2"/>
<keyword evidence="3" id="KW-1185">Reference proteome</keyword>
<gene>
    <name evidence="2" type="ORF">HNQ88_004932</name>
</gene>
<feature type="compositionally biased region" description="Polar residues" evidence="1">
    <location>
        <begin position="710"/>
        <end position="719"/>
    </location>
</feature>
<reference evidence="2" key="1">
    <citation type="submission" date="2023-07" db="EMBL/GenBank/DDBJ databases">
        <title>Genomic Encyclopedia of Type Strains, Phase IV (KMG-IV): sequencing the most valuable type-strain genomes for metagenomic binning, comparative biology and taxonomic classification.</title>
        <authorList>
            <person name="Goeker M."/>
        </authorList>
    </citation>
    <scope>NUCLEOTIDE SEQUENCE</scope>
    <source>
        <strain evidence="2">DSM 26174</strain>
    </source>
</reference>
<feature type="region of interest" description="Disordered" evidence="1">
    <location>
        <begin position="1"/>
        <end position="31"/>
    </location>
</feature>
<feature type="region of interest" description="Disordered" evidence="1">
    <location>
        <begin position="704"/>
        <end position="743"/>
    </location>
</feature>
<evidence type="ECO:0000256" key="1">
    <source>
        <dbReference type="SAM" id="MobiDB-lite"/>
    </source>
</evidence>
<organism evidence="2 3">
    <name type="scientific">Aureibacter tunicatorum</name>
    <dbReference type="NCBI Taxonomy" id="866807"/>
    <lineage>
        <taxon>Bacteria</taxon>
        <taxon>Pseudomonadati</taxon>
        <taxon>Bacteroidota</taxon>
        <taxon>Cytophagia</taxon>
        <taxon>Cytophagales</taxon>
        <taxon>Persicobacteraceae</taxon>
        <taxon>Aureibacter</taxon>
    </lineage>
</organism>
<feature type="compositionally biased region" description="Polar residues" evidence="1">
    <location>
        <begin position="589"/>
        <end position="599"/>
    </location>
</feature>
<feature type="region of interest" description="Disordered" evidence="1">
    <location>
        <begin position="65"/>
        <end position="84"/>
    </location>
</feature>
<name>A0AAE3XTR2_9BACT</name>
<feature type="compositionally biased region" description="Basic and acidic residues" evidence="1">
    <location>
        <begin position="537"/>
        <end position="560"/>
    </location>
</feature>
<proteinExistence type="predicted"/>
<feature type="region of interest" description="Disordered" evidence="1">
    <location>
        <begin position="580"/>
        <end position="599"/>
    </location>
</feature>